<name>A0A9P6KHS4_9FUNG</name>
<feature type="compositionally biased region" description="Acidic residues" evidence="10">
    <location>
        <begin position="1509"/>
        <end position="1530"/>
    </location>
</feature>
<feature type="transmembrane region" description="Helical" evidence="11">
    <location>
        <begin position="1164"/>
        <end position="1180"/>
    </location>
</feature>
<feature type="transmembrane region" description="Helical" evidence="11">
    <location>
        <begin position="551"/>
        <end position="577"/>
    </location>
</feature>
<dbReference type="GO" id="GO:0036503">
    <property type="term" value="P:ERAD pathway"/>
    <property type="evidence" value="ECO:0007669"/>
    <property type="project" value="TreeGrafter"/>
</dbReference>
<protein>
    <recommendedName>
        <fullName evidence="4">RING-type E3 ubiquitin transferase</fullName>
        <ecNumber evidence="4">2.3.2.27</ecNumber>
    </recommendedName>
</protein>
<accession>A0A9P6KHS4</accession>
<evidence type="ECO:0000256" key="11">
    <source>
        <dbReference type="SAM" id="Phobius"/>
    </source>
</evidence>
<feature type="compositionally biased region" description="Polar residues" evidence="10">
    <location>
        <begin position="1587"/>
        <end position="1603"/>
    </location>
</feature>
<sequence length="1676" mass="187300">MPEVIPTWVLFIRVLDIVGAGVLLILRAVLVASIWLVILPYFTIWMWRLYFWIGDWFAFTANGIAVPPKEITGLNAINATADPAALAKALEQLDSFTRFVYGSVPSDKEWLRAFILDCSEGFTISVVVLVVFVALFLLREWVLQNQDLDAVRPRGPDINDNQIHDADMALLLDRIRAEPIIQQAMEAQRVMNNANRPMENQPNNRFRPLAQHLDDEDAINNLHAWAMPEEDVEPIRRNPYARLGQGGPALGVDAGSSFAAETRDPQWLQDLNASSHPTSQTGASGFSYASLSADSSSAGASSGSMGDSGNSVSVKDILQFMDDTSVDGGGSSSKFGQAFHGSIPLRTPNKDIIYWRPGVALTLNNAFLRQDGSPMSYLEEESRYQEIILLANLDREGISKLQDARHANTEKRQVKEIEDEEEIRRSFQPAYPGAAFGWSRTTRAPDSDATILPLAVDPQPRPQAPAFGLVPQQRLAPPPPPTQVPFQPARPAQPARPIQPAPAVRPAAPVPAPAPAPVQPADVVDPDDDLDDMNAEELDGIWEVIGMRGSYWLLLQSSLLMSALVCASLGIGIWIPYMFGKTTLLMNPLNILRVPLRILSKLTDPAIDFFIDRIVPTLMGIVCKPVKMFWDRVTPLVQPVVGSFLGGKTLSPALETVQEYLLPVWNTLTQGGYTVGILHQVQESIVANKTDTQVIDALIDSGVDNVVNGTSFHGMDAFLQPVLIKWNQLAFGTTSSDKLVAISIGYAMMFVISAWYMRRVRNGHYNLTVGRLVRDLLHQLSLILKIAFFVAIEMVVFPLFCGIVVGVTTLPVLPGATIASRWAFYQQSPNWSIIMHWLVGTAFMFNFSMFVSICRGVVRPGVMWFIRDPNDEGFHPVREMLERPVLMQLRKLGTGALMYLTLIVLGISVTTHGVHWCIRSVFPLRWRIDEPLSDLPFDMLLFHLAVPLTFRWINPSSRFEALFIGWWRKLAQWMRLSSFMYGKDGERYPEEEGRIVHRTWKAWLLRYRPPIPSIDGADGEDAGAIGSGEDLDLNNEAPVLFVRDGGLFRVPNRDRVVYLKDRRVLVPVDTEGRALDPKEDQPGEIDPMMEIQPRGGRDAVRVPIDPKEGTVIVYTPPNFKRRLILFIVIIWTSTMAFLMLSIVAPLIIGRALLTRVTEREVHDVYSFVIGVYSISILWYVQELALGVYRLLQPKYETEAPATATEARDEAEVEIAELEPEAAVAARPTTWGTVYNWVVNGAKLLYIGAFLGIVLPLSLGLLMELYMLVPLRAALFKQTGIILAMCWAVGLIYMRLIYQILQVIPNNEYAVYLNRVFPSENVEEWDVKLATTKFVLPGIVATIAAVGSPPIVAYGATWILGLEGSARSTLFRLSYPWLLVTCILAYVVKESTVLFKGWRQYVRDQEYLMGHQLHNLTEEQEENRNQNELTTESKSPVTSKTNEPQQEDDDEAEMYEKQQTRYARWSEMSAAHGESSSTMTTRSAAAGSVGTRRGSADAKGKGLATRWENELDDEDELSELPELEPVEEGEDFGLRSSRLASSSKSTSYHETYSFRSSDYPQTRSHTSRVAASGGNSNGNGASSGNLWMGSTDNYGSRASKTTYGQMDEAEEDGDDHYVTEEEEEEDDEEEEEEAEARHYLAEQAEWKASSGRRSETLSSEEDSESERYMTFTERMNR</sequence>
<reference evidence="13" key="1">
    <citation type="journal article" date="2020" name="Fungal Divers.">
        <title>Resolving the Mortierellaceae phylogeny through synthesis of multi-gene phylogenetics and phylogenomics.</title>
        <authorList>
            <person name="Vandepol N."/>
            <person name="Liber J."/>
            <person name="Desiro A."/>
            <person name="Na H."/>
            <person name="Kennedy M."/>
            <person name="Barry K."/>
            <person name="Grigoriev I.V."/>
            <person name="Miller A.N."/>
            <person name="O'Donnell K."/>
            <person name="Stajich J.E."/>
            <person name="Bonito G."/>
        </authorList>
    </citation>
    <scope>NUCLEOTIDE SEQUENCE</scope>
    <source>
        <strain evidence="13">KOD1015</strain>
    </source>
</reference>
<dbReference type="Proteomes" id="UP000780801">
    <property type="component" value="Unassembled WGS sequence"/>
</dbReference>
<feature type="transmembrane region" description="Helical" evidence="11">
    <location>
        <begin position="6"/>
        <end position="26"/>
    </location>
</feature>
<feature type="compositionally biased region" description="Low complexity" evidence="10">
    <location>
        <begin position="1474"/>
        <end position="1487"/>
    </location>
</feature>
<feature type="transmembrane region" description="Helical" evidence="11">
    <location>
        <begin position="833"/>
        <end position="858"/>
    </location>
</feature>
<feature type="compositionally biased region" description="Pro residues" evidence="10">
    <location>
        <begin position="508"/>
        <end position="518"/>
    </location>
</feature>
<keyword evidence="6 11" id="KW-0812">Transmembrane</keyword>
<feature type="transmembrane region" description="Helical" evidence="11">
    <location>
        <begin position="1333"/>
        <end position="1354"/>
    </location>
</feature>
<dbReference type="EMBL" id="JAABOA010000200">
    <property type="protein sequence ID" value="KAF9585353.1"/>
    <property type="molecule type" value="Genomic_DNA"/>
</dbReference>
<feature type="transmembrane region" description="Helical" evidence="11">
    <location>
        <begin position="1123"/>
        <end position="1152"/>
    </location>
</feature>
<evidence type="ECO:0000256" key="9">
    <source>
        <dbReference type="ARBA" id="ARBA00023136"/>
    </source>
</evidence>
<feature type="transmembrane region" description="Helical" evidence="11">
    <location>
        <begin position="121"/>
        <end position="138"/>
    </location>
</feature>
<evidence type="ECO:0000256" key="1">
    <source>
        <dbReference type="ARBA" id="ARBA00000900"/>
    </source>
</evidence>
<dbReference type="OrthoDB" id="264354at2759"/>
<evidence type="ECO:0000256" key="6">
    <source>
        <dbReference type="ARBA" id="ARBA00022692"/>
    </source>
</evidence>
<feature type="compositionally biased region" description="Low complexity" evidence="10">
    <location>
        <begin position="484"/>
        <end position="507"/>
    </location>
</feature>
<evidence type="ECO:0000313" key="14">
    <source>
        <dbReference type="Proteomes" id="UP000780801"/>
    </source>
</evidence>
<feature type="region of interest" description="Disordered" evidence="10">
    <location>
        <begin position="1416"/>
        <end position="1676"/>
    </location>
</feature>
<dbReference type="GO" id="GO:0005789">
    <property type="term" value="C:endoplasmic reticulum membrane"/>
    <property type="evidence" value="ECO:0007669"/>
    <property type="project" value="TreeGrafter"/>
</dbReference>
<feature type="transmembrane region" description="Helical" evidence="11">
    <location>
        <begin position="786"/>
        <end position="813"/>
    </location>
</feature>
<feature type="transmembrane region" description="Helical" evidence="11">
    <location>
        <begin position="1374"/>
        <end position="1394"/>
    </location>
</feature>
<dbReference type="GO" id="GO:0061630">
    <property type="term" value="F:ubiquitin protein ligase activity"/>
    <property type="evidence" value="ECO:0007669"/>
    <property type="project" value="UniProtKB-EC"/>
</dbReference>
<evidence type="ECO:0000259" key="12">
    <source>
        <dbReference type="Pfam" id="PF23113"/>
    </source>
</evidence>
<feature type="domain" description="E3 ubiquitin-protein ligase MARCHF6-like C-terminal" evidence="12">
    <location>
        <begin position="1231"/>
        <end position="1402"/>
    </location>
</feature>
<dbReference type="EC" id="2.3.2.27" evidence="4"/>
<feature type="transmembrane region" description="Helical" evidence="11">
    <location>
        <begin position="33"/>
        <end position="53"/>
    </location>
</feature>
<organism evidence="13 14">
    <name type="scientific">Lunasporangiospora selenospora</name>
    <dbReference type="NCBI Taxonomy" id="979761"/>
    <lineage>
        <taxon>Eukaryota</taxon>
        <taxon>Fungi</taxon>
        <taxon>Fungi incertae sedis</taxon>
        <taxon>Mucoromycota</taxon>
        <taxon>Mortierellomycotina</taxon>
        <taxon>Mortierellomycetes</taxon>
        <taxon>Mortierellales</taxon>
        <taxon>Mortierellaceae</taxon>
        <taxon>Lunasporangiospora</taxon>
    </lineage>
</organism>
<evidence type="ECO:0000256" key="5">
    <source>
        <dbReference type="ARBA" id="ARBA00022679"/>
    </source>
</evidence>
<keyword evidence="5" id="KW-0808">Transferase</keyword>
<evidence type="ECO:0000256" key="2">
    <source>
        <dbReference type="ARBA" id="ARBA00004141"/>
    </source>
</evidence>
<keyword evidence="8 11" id="KW-1133">Transmembrane helix</keyword>
<feature type="transmembrane region" description="Helical" evidence="11">
    <location>
        <begin position="1274"/>
        <end position="1293"/>
    </location>
</feature>
<feature type="compositionally biased region" description="Low complexity" evidence="10">
    <location>
        <begin position="1569"/>
        <end position="1584"/>
    </location>
</feature>
<proteinExistence type="predicted"/>
<feature type="compositionally biased region" description="Low complexity" evidence="10">
    <location>
        <begin position="1535"/>
        <end position="1545"/>
    </location>
</feature>
<comment type="subcellular location">
    <subcellularLocation>
        <location evidence="2">Membrane</location>
        <topology evidence="2">Multi-pass membrane protein</topology>
    </subcellularLocation>
</comment>
<evidence type="ECO:0000256" key="8">
    <source>
        <dbReference type="ARBA" id="ARBA00022989"/>
    </source>
</evidence>
<feature type="region of interest" description="Disordered" evidence="10">
    <location>
        <begin position="473"/>
        <end position="518"/>
    </location>
</feature>
<feature type="compositionally biased region" description="Acidic residues" evidence="10">
    <location>
        <begin position="1606"/>
        <end position="1633"/>
    </location>
</feature>
<gene>
    <name evidence="13" type="ORF">BGW38_002782</name>
</gene>
<feature type="compositionally biased region" description="Polar residues" evidence="10">
    <location>
        <begin position="1432"/>
        <end position="1443"/>
    </location>
</feature>
<evidence type="ECO:0000256" key="10">
    <source>
        <dbReference type="SAM" id="MobiDB-lite"/>
    </source>
</evidence>
<keyword evidence="9 11" id="KW-0472">Membrane</keyword>
<feature type="transmembrane region" description="Helical" evidence="11">
    <location>
        <begin position="896"/>
        <end position="915"/>
    </location>
</feature>
<feature type="transmembrane region" description="Helical" evidence="11">
    <location>
        <begin position="1243"/>
        <end position="1268"/>
    </location>
</feature>
<comment type="caution">
    <text evidence="13">The sequence shown here is derived from an EMBL/GenBank/DDBJ whole genome shotgun (WGS) entry which is preliminary data.</text>
</comment>
<dbReference type="PANTHER" id="PTHR13145">
    <property type="entry name" value="SSM4 PROTEIN"/>
    <property type="match status" value="1"/>
</dbReference>
<evidence type="ECO:0000256" key="3">
    <source>
        <dbReference type="ARBA" id="ARBA00004906"/>
    </source>
</evidence>
<comment type="pathway">
    <text evidence="3">Protein modification; protein ubiquitination.</text>
</comment>
<evidence type="ECO:0000256" key="7">
    <source>
        <dbReference type="ARBA" id="ARBA00022786"/>
    </source>
</evidence>
<evidence type="ECO:0000256" key="4">
    <source>
        <dbReference type="ARBA" id="ARBA00012483"/>
    </source>
</evidence>
<evidence type="ECO:0000313" key="13">
    <source>
        <dbReference type="EMBL" id="KAF9585353.1"/>
    </source>
</evidence>
<dbReference type="Pfam" id="PF23113">
    <property type="entry name" value="MARCHF6_C"/>
    <property type="match status" value="1"/>
</dbReference>
<dbReference type="InterPro" id="IPR056521">
    <property type="entry name" value="MARCHF6-like_C"/>
</dbReference>
<feature type="transmembrane region" description="Helical" evidence="11">
    <location>
        <begin position="739"/>
        <end position="757"/>
    </location>
</feature>
<keyword evidence="14" id="KW-1185">Reference proteome</keyword>
<comment type="catalytic activity">
    <reaction evidence="1">
        <text>S-ubiquitinyl-[E2 ubiquitin-conjugating enzyme]-L-cysteine + [acceptor protein]-L-lysine = [E2 ubiquitin-conjugating enzyme]-L-cysteine + N(6)-ubiquitinyl-[acceptor protein]-L-lysine.</text>
        <dbReference type="EC" id="2.3.2.27"/>
    </reaction>
</comment>
<keyword evidence="7" id="KW-0833">Ubl conjugation pathway</keyword>
<feature type="compositionally biased region" description="Polar residues" evidence="10">
    <location>
        <begin position="1547"/>
        <end position="1568"/>
    </location>
</feature>
<dbReference type="PANTHER" id="PTHR13145:SF0">
    <property type="entry name" value="E3 UBIQUITIN-PROTEIN LIGASE MARCHF6"/>
    <property type="match status" value="1"/>
</dbReference>